<feature type="region of interest" description="Disordered" evidence="1">
    <location>
        <begin position="1"/>
        <end position="26"/>
    </location>
</feature>
<gene>
    <name evidence="2" type="ORF">GMDG_08630</name>
</gene>
<dbReference type="VEuPathDB" id="FungiDB:GMDG_08630"/>
<evidence type="ECO:0000313" key="3">
    <source>
        <dbReference type="Proteomes" id="UP000011064"/>
    </source>
</evidence>
<sequence>SPFSDLTLTTSPSWPPPKKNNGKATAAAIPEARLTEAERLAAVDALLEKKKATAVKAATTRARNKKAKEAAAQALWGQTRSPFRALRTTLRALPATFLSLVRVTVAALHRALDAQILWWTCAVVSLQPHRVVTARTPPRRS</sequence>
<dbReference type="Proteomes" id="UP000011064">
    <property type="component" value="Unassembled WGS sequence"/>
</dbReference>
<feature type="non-terminal residue" evidence="2">
    <location>
        <position position="1"/>
    </location>
</feature>
<dbReference type="InParanoid" id="L8G5A5"/>
<evidence type="ECO:0000256" key="1">
    <source>
        <dbReference type="SAM" id="MobiDB-lite"/>
    </source>
</evidence>
<dbReference type="AlphaFoldDB" id="L8G5A5"/>
<accession>L8G5A5</accession>
<protein>
    <submittedName>
        <fullName evidence="2">Uncharacterized protein</fullName>
    </submittedName>
</protein>
<feature type="compositionally biased region" description="Low complexity" evidence="1">
    <location>
        <begin position="1"/>
        <end position="12"/>
    </location>
</feature>
<reference evidence="3" key="1">
    <citation type="submission" date="2010-09" db="EMBL/GenBank/DDBJ databases">
        <title>The genome sequence of Geomyces destructans 20631-21.</title>
        <authorList>
            <consortium name="The Broad Institute Genome Sequencing Platform"/>
            <person name="Cuomo C.A."/>
            <person name="Blehert D.S."/>
            <person name="Lorch J.M."/>
            <person name="Young S.K."/>
            <person name="Zeng Q."/>
            <person name="Gargeya S."/>
            <person name="Fitzgerald M."/>
            <person name="Haas B."/>
            <person name="Abouelleil A."/>
            <person name="Alvarado L."/>
            <person name="Arachchi H.M."/>
            <person name="Berlin A."/>
            <person name="Brown A."/>
            <person name="Chapman S.B."/>
            <person name="Chen Z."/>
            <person name="Dunbar C."/>
            <person name="Freedman E."/>
            <person name="Gearin G."/>
            <person name="Gellesch M."/>
            <person name="Goldberg J."/>
            <person name="Griggs A."/>
            <person name="Gujja S."/>
            <person name="Heiman D."/>
            <person name="Howarth C."/>
            <person name="Larson L."/>
            <person name="Lui A."/>
            <person name="MacDonald P.J.P."/>
            <person name="Montmayeur A."/>
            <person name="Murphy C."/>
            <person name="Neiman D."/>
            <person name="Pearson M."/>
            <person name="Priest M."/>
            <person name="Roberts A."/>
            <person name="Saif S."/>
            <person name="Shea T."/>
            <person name="Shenoy N."/>
            <person name="Sisk P."/>
            <person name="Stolte C."/>
            <person name="Sykes S."/>
            <person name="Wortman J."/>
            <person name="Nusbaum C."/>
            <person name="Birren B."/>
        </authorList>
    </citation>
    <scope>NUCLEOTIDE SEQUENCE [LARGE SCALE GENOMIC DNA]</scope>
    <source>
        <strain evidence="3">ATCC MYA-4855 / 20631-21</strain>
    </source>
</reference>
<evidence type="ECO:0000313" key="2">
    <source>
        <dbReference type="EMBL" id="ELR08312.1"/>
    </source>
</evidence>
<proteinExistence type="predicted"/>
<dbReference type="HOGENOM" id="CLU_1830009_0_0_1"/>
<organism evidence="2 3">
    <name type="scientific">Pseudogymnoascus destructans (strain ATCC MYA-4855 / 20631-21)</name>
    <name type="common">Bat white-nose syndrome fungus</name>
    <name type="synonym">Geomyces destructans</name>
    <dbReference type="NCBI Taxonomy" id="658429"/>
    <lineage>
        <taxon>Eukaryota</taxon>
        <taxon>Fungi</taxon>
        <taxon>Dikarya</taxon>
        <taxon>Ascomycota</taxon>
        <taxon>Pezizomycotina</taxon>
        <taxon>Leotiomycetes</taxon>
        <taxon>Thelebolales</taxon>
        <taxon>Thelebolaceae</taxon>
        <taxon>Pseudogymnoascus</taxon>
    </lineage>
</organism>
<name>L8G5A5_PSED2</name>
<dbReference type="EMBL" id="GL573645">
    <property type="protein sequence ID" value="ELR08312.1"/>
    <property type="molecule type" value="Genomic_DNA"/>
</dbReference>
<keyword evidence="3" id="KW-1185">Reference proteome</keyword>